<sequence>MARLLRSAASGLRAVAHGGEAVGAPLPLGRFPRLKAGLLLSSQALLGVAGAAAVADLRLLLAFLAARDGRLGDALDRVRGDARDDPSDPRPHFLAATIGVLVTRSDEEAAKWFRSYERVGRTEDAAAMLTLLEELAVAVALGGSPTAFDERFPFAMFLTVSAAGNRVDAALASALRGKEMSAVERLQLRAVRAFMYARMSSALKGNPAAAE</sequence>
<dbReference type="AlphaFoldDB" id="A0A5J9VET1"/>
<proteinExistence type="predicted"/>
<comment type="caution">
    <text evidence="1">The sequence shown here is derived from an EMBL/GenBank/DDBJ whole genome shotgun (WGS) entry which is preliminary data.</text>
</comment>
<dbReference type="Proteomes" id="UP000324897">
    <property type="component" value="Unassembled WGS sequence"/>
</dbReference>
<reference evidence="1 2" key="1">
    <citation type="journal article" date="2019" name="Sci. Rep.">
        <title>A high-quality genome of Eragrostis curvula grass provides insights into Poaceae evolution and supports new strategies to enhance forage quality.</title>
        <authorList>
            <person name="Carballo J."/>
            <person name="Santos B.A.C.M."/>
            <person name="Zappacosta D."/>
            <person name="Garbus I."/>
            <person name="Selva J.P."/>
            <person name="Gallo C.A."/>
            <person name="Diaz A."/>
            <person name="Albertini E."/>
            <person name="Caccamo M."/>
            <person name="Echenique V."/>
        </authorList>
    </citation>
    <scope>NUCLEOTIDE SEQUENCE [LARGE SCALE GENOMIC DNA]</scope>
    <source>
        <strain evidence="2">cv. Victoria</strain>
        <tissue evidence="1">Leaf</tissue>
    </source>
</reference>
<evidence type="ECO:0000313" key="1">
    <source>
        <dbReference type="EMBL" id="TVU33941.1"/>
    </source>
</evidence>
<organism evidence="1 2">
    <name type="scientific">Eragrostis curvula</name>
    <name type="common">weeping love grass</name>
    <dbReference type="NCBI Taxonomy" id="38414"/>
    <lineage>
        <taxon>Eukaryota</taxon>
        <taxon>Viridiplantae</taxon>
        <taxon>Streptophyta</taxon>
        <taxon>Embryophyta</taxon>
        <taxon>Tracheophyta</taxon>
        <taxon>Spermatophyta</taxon>
        <taxon>Magnoliopsida</taxon>
        <taxon>Liliopsida</taxon>
        <taxon>Poales</taxon>
        <taxon>Poaceae</taxon>
        <taxon>PACMAD clade</taxon>
        <taxon>Chloridoideae</taxon>
        <taxon>Eragrostideae</taxon>
        <taxon>Eragrostidinae</taxon>
        <taxon>Eragrostis</taxon>
    </lineage>
</organism>
<dbReference type="Gramene" id="TVU33941">
    <property type="protein sequence ID" value="TVU33941"/>
    <property type="gene ID" value="EJB05_15757"/>
</dbReference>
<gene>
    <name evidence="1" type="ORF">EJB05_15757</name>
</gene>
<name>A0A5J9VET1_9POAL</name>
<feature type="non-terminal residue" evidence="1">
    <location>
        <position position="1"/>
    </location>
</feature>
<accession>A0A5J9VET1</accession>
<protein>
    <submittedName>
        <fullName evidence="1">Uncharacterized protein</fullName>
    </submittedName>
</protein>
<dbReference type="EMBL" id="RWGY01000009">
    <property type="protein sequence ID" value="TVU33941.1"/>
    <property type="molecule type" value="Genomic_DNA"/>
</dbReference>
<evidence type="ECO:0000313" key="2">
    <source>
        <dbReference type="Proteomes" id="UP000324897"/>
    </source>
</evidence>
<keyword evidence="2" id="KW-1185">Reference proteome</keyword>